<dbReference type="InterPro" id="IPR035965">
    <property type="entry name" value="PAS-like_dom_sf"/>
</dbReference>
<dbReference type="KEGG" id="iod:EJO50_15170"/>
<proteinExistence type="predicted"/>
<gene>
    <name evidence="2" type="ORF">EJO50_15170</name>
</gene>
<dbReference type="SUPFAM" id="SSF55785">
    <property type="entry name" value="PYP-like sensor domain (PAS domain)"/>
    <property type="match status" value="1"/>
</dbReference>
<reference evidence="2 3" key="1">
    <citation type="submission" date="2018-12" db="EMBL/GenBank/DDBJ databases">
        <title>Complete genome sequence of Iodobacter sp. H11R3.</title>
        <authorList>
            <person name="Bae J.-W."/>
        </authorList>
    </citation>
    <scope>NUCLEOTIDE SEQUENCE [LARGE SCALE GENOMIC DNA]</scope>
    <source>
        <strain evidence="2 3">H11R3</strain>
    </source>
</reference>
<dbReference type="AlphaFoldDB" id="A0A3S8ZW54"/>
<keyword evidence="1" id="KW-0472">Membrane</keyword>
<dbReference type="InterPro" id="IPR000014">
    <property type="entry name" value="PAS"/>
</dbReference>
<dbReference type="CDD" id="cd00130">
    <property type="entry name" value="PAS"/>
    <property type="match status" value="1"/>
</dbReference>
<evidence type="ECO:0000313" key="3">
    <source>
        <dbReference type="Proteomes" id="UP000282438"/>
    </source>
</evidence>
<accession>A0A3S8ZW54</accession>
<evidence type="ECO:0000256" key="1">
    <source>
        <dbReference type="SAM" id="Phobius"/>
    </source>
</evidence>
<protein>
    <recommendedName>
        <fullName evidence="4">PAS domain-containing protein</fullName>
    </recommendedName>
</protein>
<dbReference type="Gene3D" id="3.30.450.20">
    <property type="entry name" value="PAS domain"/>
    <property type="match status" value="1"/>
</dbReference>
<name>A0A3S8ZW54_9NEIS</name>
<sequence length="234" mass="26358">MQPRFFQRLMGKLTAFQLRATLLLVTGTLVLGVVLNTDHRLTLVPGLIVIFVLCLLIQRWQLKDLLQTLKAQQALMGEQNERLNSAELAIGRACLEAEAAHQQLLEMSNVLPLVVFQMRVDPDGHCFYPFINQKVEEIFGISAESLKDDPELCWSDVHEDDRACAQNAIRDASRKIRAGCKAQLIELSIRLMGKKQPCQVLFRAVSSTLLPDAAVIWNGYYQDITGHSDARDEQ</sequence>
<dbReference type="Proteomes" id="UP000282438">
    <property type="component" value="Chromosome"/>
</dbReference>
<organism evidence="2 3">
    <name type="scientific">Iodobacter ciconiae</name>
    <dbReference type="NCBI Taxonomy" id="2496266"/>
    <lineage>
        <taxon>Bacteria</taxon>
        <taxon>Pseudomonadati</taxon>
        <taxon>Pseudomonadota</taxon>
        <taxon>Betaproteobacteria</taxon>
        <taxon>Neisseriales</taxon>
        <taxon>Chitinibacteraceae</taxon>
        <taxon>Iodobacter</taxon>
    </lineage>
</organism>
<dbReference type="EMBL" id="CP034433">
    <property type="protein sequence ID" value="AZN37689.1"/>
    <property type="molecule type" value="Genomic_DNA"/>
</dbReference>
<dbReference type="RefSeq" id="WP_125975557.1">
    <property type="nucleotide sequence ID" value="NZ_CP034433.1"/>
</dbReference>
<feature type="transmembrane region" description="Helical" evidence="1">
    <location>
        <begin position="42"/>
        <end position="60"/>
    </location>
</feature>
<dbReference type="OrthoDB" id="9813412at2"/>
<keyword evidence="1" id="KW-1133">Transmembrane helix</keyword>
<keyword evidence="3" id="KW-1185">Reference proteome</keyword>
<evidence type="ECO:0000313" key="2">
    <source>
        <dbReference type="EMBL" id="AZN37689.1"/>
    </source>
</evidence>
<keyword evidence="1" id="KW-0812">Transmembrane</keyword>
<evidence type="ECO:0008006" key="4">
    <source>
        <dbReference type="Google" id="ProtNLM"/>
    </source>
</evidence>